<dbReference type="RefSeq" id="XP_042919904.1">
    <property type="nucleotide sequence ID" value="XM_043066507.1"/>
</dbReference>
<dbReference type="EMBL" id="CM008971">
    <property type="protein sequence ID" value="PNW77118.1"/>
    <property type="molecule type" value="Genomic_DNA"/>
</dbReference>
<gene>
    <name evidence="1" type="ORF">CHLRE_10g422876v5</name>
</gene>
<name>A0A2K3D9B1_CHLRE</name>
<dbReference type="KEGG" id="cre:CHLRE_10g422876v5"/>
<dbReference type="AlphaFoldDB" id="A0A2K3D9B1"/>
<protein>
    <submittedName>
        <fullName evidence="1">Uncharacterized protein</fullName>
    </submittedName>
</protein>
<keyword evidence="2" id="KW-1185">Reference proteome</keyword>
<accession>A0A2K3D9B1</accession>
<dbReference type="GeneID" id="66054957"/>
<proteinExistence type="predicted"/>
<dbReference type="Gramene" id="PNW77118">
    <property type="protein sequence ID" value="PNW77118"/>
    <property type="gene ID" value="CHLRE_10g422876v5"/>
</dbReference>
<dbReference type="InParanoid" id="A0A2K3D9B1"/>
<sequence>MTAGLEVVRAGKEEEVTAWRRGVTDINVTTCTTHRRVHKENLRSRLMPICRFEPSS</sequence>
<evidence type="ECO:0000313" key="1">
    <source>
        <dbReference type="EMBL" id="PNW77118.1"/>
    </source>
</evidence>
<reference evidence="1 2" key="1">
    <citation type="journal article" date="2007" name="Science">
        <title>The Chlamydomonas genome reveals the evolution of key animal and plant functions.</title>
        <authorList>
            <person name="Merchant S.S."/>
            <person name="Prochnik S.E."/>
            <person name="Vallon O."/>
            <person name="Harris E.H."/>
            <person name="Karpowicz S.J."/>
            <person name="Witman G.B."/>
            <person name="Terry A."/>
            <person name="Salamov A."/>
            <person name="Fritz-Laylin L.K."/>
            <person name="Marechal-Drouard L."/>
            <person name="Marshall W.F."/>
            <person name="Qu L.H."/>
            <person name="Nelson D.R."/>
            <person name="Sanderfoot A.A."/>
            <person name="Spalding M.H."/>
            <person name="Kapitonov V.V."/>
            <person name="Ren Q."/>
            <person name="Ferris P."/>
            <person name="Lindquist E."/>
            <person name="Shapiro H."/>
            <person name="Lucas S.M."/>
            <person name="Grimwood J."/>
            <person name="Schmutz J."/>
            <person name="Cardol P."/>
            <person name="Cerutti H."/>
            <person name="Chanfreau G."/>
            <person name="Chen C.L."/>
            <person name="Cognat V."/>
            <person name="Croft M.T."/>
            <person name="Dent R."/>
            <person name="Dutcher S."/>
            <person name="Fernandez E."/>
            <person name="Fukuzawa H."/>
            <person name="Gonzalez-Ballester D."/>
            <person name="Gonzalez-Halphen D."/>
            <person name="Hallmann A."/>
            <person name="Hanikenne M."/>
            <person name="Hippler M."/>
            <person name="Inwood W."/>
            <person name="Jabbari K."/>
            <person name="Kalanon M."/>
            <person name="Kuras R."/>
            <person name="Lefebvre P.A."/>
            <person name="Lemaire S.D."/>
            <person name="Lobanov A.V."/>
            <person name="Lohr M."/>
            <person name="Manuell A."/>
            <person name="Meier I."/>
            <person name="Mets L."/>
            <person name="Mittag M."/>
            <person name="Mittelmeier T."/>
            <person name="Moroney J.V."/>
            <person name="Moseley J."/>
            <person name="Napoli C."/>
            <person name="Nedelcu A.M."/>
            <person name="Niyogi K."/>
            <person name="Novoselov S.V."/>
            <person name="Paulsen I.T."/>
            <person name="Pazour G."/>
            <person name="Purton S."/>
            <person name="Ral J.P."/>
            <person name="Riano-Pachon D.M."/>
            <person name="Riekhof W."/>
            <person name="Rymarquis L."/>
            <person name="Schroda M."/>
            <person name="Stern D."/>
            <person name="Umen J."/>
            <person name="Willows R."/>
            <person name="Wilson N."/>
            <person name="Zimmer S.L."/>
            <person name="Allmer J."/>
            <person name="Balk J."/>
            <person name="Bisova K."/>
            <person name="Chen C.J."/>
            <person name="Elias M."/>
            <person name="Gendler K."/>
            <person name="Hauser C."/>
            <person name="Lamb M.R."/>
            <person name="Ledford H."/>
            <person name="Long J.C."/>
            <person name="Minagawa J."/>
            <person name="Page M.D."/>
            <person name="Pan J."/>
            <person name="Pootakham W."/>
            <person name="Roje S."/>
            <person name="Rose A."/>
            <person name="Stahlberg E."/>
            <person name="Terauchi A.M."/>
            <person name="Yang P."/>
            <person name="Ball S."/>
            <person name="Bowler C."/>
            <person name="Dieckmann C.L."/>
            <person name="Gladyshev V.N."/>
            <person name="Green P."/>
            <person name="Jorgensen R."/>
            <person name="Mayfield S."/>
            <person name="Mueller-Roeber B."/>
            <person name="Rajamani S."/>
            <person name="Sayre R.T."/>
            <person name="Brokstein P."/>
            <person name="Dubchak I."/>
            <person name="Goodstein D."/>
            <person name="Hornick L."/>
            <person name="Huang Y.W."/>
            <person name="Jhaveri J."/>
            <person name="Luo Y."/>
            <person name="Martinez D."/>
            <person name="Ngau W.C."/>
            <person name="Otillar B."/>
            <person name="Poliakov A."/>
            <person name="Porter A."/>
            <person name="Szajkowski L."/>
            <person name="Werner G."/>
            <person name="Zhou K."/>
            <person name="Grigoriev I.V."/>
            <person name="Rokhsar D.S."/>
            <person name="Grossman A.R."/>
        </authorList>
    </citation>
    <scope>NUCLEOTIDE SEQUENCE [LARGE SCALE GENOMIC DNA]</scope>
    <source>
        <strain evidence="2">CC-503</strain>
    </source>
</reference>
<dbReference type="Proteomes" id="UP000006906">
    <property type="component" value="Chromosome 10"/>
</dbReference>
<evidence type="ECO:0000313" key="2">
    <source>
        <dbReference type="Proteomes" id="UP000006906"/>
    </source>
</evidence>
<organism evidence="1 2">
    <name type="scientific">Chlamydomonas reinhardtii</name>
    <name type="common">Chlamydomonas smithii</name>
    <dbReference type="NCBI Taxonomy" id="3055"/>
    <lineage>
        <taxon>Eukaryota</taxon>
        <taxon>Viridiplantae</taxon>
        <taxon>Chlorophyta</taxon>
        <taxon>core chlorophytes</taxon>
        <taxon>Chlorophyceae</taxon>
        <taxon>CS clade</taxon>
        <taxon>Chlamydomonadales</taxon>
        <taxon>Chlamydomonadaceae</taxon>
        <taxon>Chlamydomonas</taxon>
    </lineage>
</organism>